<dbReference type="PANTHER" id="PTHR41324">
    <property type="entry name" value="MEMBRANE PROTEIN-RELATED"/>
    <property type="match status" value="1"/>
</dbReference>
<feature type="transmembrane region" description="Helical" evidence="1">
    <location>
        <begin position="172"/>
        <end position="197"/>
    </location>
</feature>
<keyword evidence="1" id="KW-0472">Membrane</keyword>
<keyword evidence="1" id="KW-1133">Transmembrane helix</keyword>
<proteinExistence type="predicted"/>
<feature type="transmembrane region" description="Helical" evidence="1">
    <location>
        <begin position="218"/>
        <end position="238"/>
    </location>
</feature>
<feature type="transmembrane region" description="Helical" evidence="1">
    <location>
        <begin position="244"/>
        <end position="269"/>
    </location>
</feature>
<sequence>MKTRGITEGAMFCALGVILTLVSYYLPFFVLLVFFIPVPMVVLGKRQGLKVSILSCIAATILIGLFLGPLNAISFGALMLFVGCSLGFAYNRDYSPVFKVAIGIVGFAILLIAVVASYEWVMGIGFTSLLLQTLEQSTSEVMTFYQTANIMDAEQLAMAKTAMDKNIEMMKLALPSAFLLLPVVFGMVNVIVSDMILKRIGYPVKTFKPLSQWEMPTSLKYFLMVLILGDFIISMFQVTTIPQIYIVTVMNFVNIIFLVMGLSLILNYLEYKKLTNKGLNVLVVILSLLFSSLVTILGIADTYIGIRRIFRRESQIK</sequence>
<dbReference type="OrthoDB" id="1777426at2"/>
<gene>
    <name evidence="2" type="ORF">ACWI_13380</name>
</gene>
<feature type="transmembrane region" description="Helical" evidence="1">
    <location>
        <begin position="281"/>
        <end position="306"/>
    </location>
</feature>
<evidence type="ECO:0000313" key="2">
    <source>
        <dbReference type="EMBL" id="OFV71221.1"/>
    </source>
</evidence>
<comment type="caution">
    <text evidence="2">The sequence shown here is derived from an EMBL/GenBank/DDBJ whole genome shotgun (WGS) entry which is preliminary data.</text>
</comment>
<evidence type="ECO:0000256" key="1">
    <source>
        <dbReference type="SAM" id="Phobius"/>
    </source>
</evidence>
<reference evidence="2 3" key="1">
    <citation type="submission" date="2015-09" db="EMBL/GenBank/DDBJ databases">
        <title>Genome sequence of Acetobacterium wieringae DSM 1911.</title>
        <authorList>
            <person name="Poehlein A."/>
            <person name="Bengelsdorf F.R."/>
            <person name="Schiel-Bengelsdorf B."/>
            <person name="Duerre P."/>
            <person name="Daniel R."/>
        </authorList>
    </citation>
    <scope>NUCLEOTIDE SEQUENCE [LARGE SCALE GENOMIC DNA]</scope>
    <source>
        <strain evidence="2 3">DSM 1911</strain>
    </source>
</reference>
<dbReference type="AlphaFoldDB" id="A0A1F2PKF9"/>
<feature type="transmembrane region" description="Helical" evidence="1">
    <location>
        <begin position="12"/>
        <end position="36"/>
    </location>
</feature>
<name>A0A1F2PKF9_9FIRM</name>
<dbReference type="RefSeq" id="WP_070370665.1">
    <property type="nucleotide sequence ID" value="NZ_LKEU01000026.1"/>
</dbReference>
<protein>
    <recommendedName>
        <fullName evidence="4">DUF2232 domain-containing protein</fullName>
    </recommendedName>
</protein>
<organism evidence="2 3">
    <name type="scientific">Acetobacterium wieringae</name>
    <dbReference type="NCBI Taxonomy" id="52694"/>
    <lineage>
        <taxon>Bacteria</taxon>
        <taxon>Bacillati</taxon>
        <taxon>Bacillota</taxon>
        <taxon>Clostridia</taxon>
        <taxon>Eubacteriales</taxon>
        <taxon>Eubacteriaceae</taxon>
        <taxon>Acetobacterium</taxon>
    </lineage>
</organism>
<evidence type="ECO:0000313" key="3">
    <source>
        <dbReference type="Proteomes" id="UP000176244"/>
    </source>
</evidence>
<dbReference type="Proteomes" id="UP000176244">
    <property type="component" value="Unassembled WGS sequence"/>
</dbReference>
<dbReference type="InterPro" id="IPR018710">
    <property type="entry name" value="DUF2232"/>
</dbReference>
<evidence type="ECO:0008006" key="4">
    <source>
        <dbReference type="Google" id="ProtNLM"/>
    </source>
</evidence>
<accession>A0A1F2PKF9</accession>
<feature type="transmembrane region" description="Helical" evidence="1">
    <location>
        <begin position="97"/>
        <end position="118"/>
    </location>
</feature>
<dbReference type="STRING" id="52694.ACWI_13380"/>
<dbReference type="Pfam" id="PF09991">
    <property type="entry name" value="DUF2232"/>
    <property type="match status" value="1"/>
</dbReference>
<keyword evidence="1" id="KW-0812">Transmembrane</keyword>
<dbReference type="EMBL" id="LKEU01000026">
    <property type="protein sequence ID" value="OFV71221.1"/>
    <property type="molecule type" value="Genomic_DNA"/>
</dbReference>
<dbReference type="PANTHER" id="PTHR41324:SF1">
    <property type="entry name" value="DUF2232 DOMAIN-CONTAINING PROTEIN"/>
    <property type="match status" value="1"/>
</dbReference>